<dbReference type="AlphaFoldDB" id="A0A3L9M1S0"/>
<gene>
    <name evidence="1" type="ORF">EAH69_12280</name>
</gene>
<proteinExistence type="predicted"/>
<reference evidence="1 2" key="1">
    <citation type="submission" date="2018-10" db="EMBL/GenBank/DDBJ databases">
        <authorList>
            <person name="Chen X."/>
        </authorList>
    </citation>
    <scope>NUCLEOTIDE SEQUENCE [LARGE SCALE GENOMIC DNA]</scope>
    <source>
        <strain evidence="1 2">YIM 102668</strain>
    </source>
</reference>
<dbReference type="OrthoDB" id="1429333at2"/>
<dbReference type="RefSeq" id="WP_121935505.1">
    <property type="nucleotide sequence ID" value="NZ_RDOJ01000021.1"/>
</dbReference>
<protein>
    <submittedName>
        <fullName evidence="1">GLPGLI family protein</fullName>
    </submittedName>
</protein>
<dbReference type="NCBIfam" id="TIGR01200">
    <property type="entry name" value="GLPGLI"/>
    <property type="match status" value="1"/>
</dbReference>
<comment type="caution">
    <text evidence="1">The sequence shown here is derived from an EMBL/GenBank/DDBJ whole genome shotgun (WGS) entry which is preliminary data.</text>
</comment>
<dbReference type="EMBL" id="RDOJ01000021">
    <property type="protein sequence ID" value="RLZ06858.1"/>
    <property type="molecule type" value="Genomic_DNA"/>
</dbReference>
<organism evidence="1 2">
    <name type="scientific">Faecalibacter macacae</name>
    <dbReference type="NCBI Taxonomy" id="1859289"/>
    <lineage>
        <taxon>Bacteria</taxon>
        <taxon>Pseudomonadati</taxon>
        <taxon>Bacteroidota</taxon>
        <taxon>Flavobacteriia</taxon>
        <taxon>Flavobacteriales</taxon>
        <taxon>Weeksellaceae</taxon>
        <taxon>Faecalibacter</taxon>
    </lineage>
</organism>
<dbReference type="InterPro" id="IPR005901">
    <property type="entry name" value="GLPGLI"/>
</dbReference>
<dbReference type="Proteomes" id="UP000275348">
    <property type="component" value="Unassembled WGS sequence"/>
</dbReference>
<evidence type="ECO:0000313" key="2">
    <source>
        <dbReference type="Proteomes" id="UP000275348"/>
    </source>
</evidence>
<accession>A0A3L9M1S0</accession>
<evidence type="ECO:0000313" key="1">
    <source>
        <dbReference type="EMBL" id="RLZ06858.1"/>
    </source>
</evidence>
<name>A0A3L9M1S0_9FLAO</name>
<sequence>MKILFILLIGSIALGQSYKVEYDEVYLLPDKSKKNLPEVIIENYEQPKTHELLINEVDLCLYKKQEKLGQTSSIESIGNYTTNFIVTNPTEKYIYQDVNIENRNYKVKSPLKLSDRWQNHRETKTINGILATKLTLESINDFTEVWYAKDIKTKCGPSKILGFPGLVVEVIIKPKSEDSITAIYRLKNIEILKDDAKLKPYFSKISNETITQQEFSEIYKAYQKNVQEMYGGGIDKD</sequence>
<keyword evidence="2" id="KW-1185">Reference proteome</keyword>